<accession>A0A0D7BBH0</accession>
<proteinExistence type="predicted"/>
<organism evidence="2 3">
    <name type="scientific">Cylindrobasidium torrendii FP15055 ss-10</name>
    <dbReference type="NCBI Taxonomy" id="1314674"/>
    <lineage>
        <taxon>Eukaryota</taxon>
        <taxon>Fungi</taxon>
        <taxon>Dikarya</taxon>
        <taxon>Basidiomycota</taxon>
        <taxon>Agaricomycotina</taxon>
        <taxon>Agaricomycetes</taxon>
        <taxon>Agaricomycetidae</taxon>
        <taxon>Agaricales</taxon>
        <taxon>Marasmiineae</taxon>
        <taxon>Physalacriaceae</taxon>
        <taxon>Cylindrobasidium</taxon>
    </lineage>
</organism>
<dbReference type="AlphaFoldDB" id="A0A0D7BBH0"/>
<gene>
    <name evidence="2" type="ORF">CYLTODRAFT_490266</name>
</gene>
<dbReference type="OrthoDB" id="3224400at2759"/>
<name>A0A0D7BBH0_9AGAR</name>
<protein>
    <submittedName>
        <fullName evidence="2">Uncharacterized protein</fullName>
    </submittedName>
</protein>
<evidence type="ECO:0000256" key="1">
    <source>
        <dbReference type="SAM" id="MobiDB-lite"/>
    </source>
</evidence>
<evidence type="ECO:0000313" key="3">
    <source>
        <dbReference type="Proteomes" id="UP000054007"/>
    </source>
</evidence>
<feature type="region of interest" description="Disordered" evidence="1">
    <location>
        <begin position="1"/>
        <end position="39"/>
    </location>
</feature>
<evidence type="ECO:0000313" key="2">
    <source>
        <dbReference type="EMBL" id="KIY67863.1"/>
    </source>
</evidence>
<sequence length="152" mass="16529">MTSSAGSSPAKSIASPIGSPKRVDHEPSPTLSNISAPFPGFDHQNAIVRPFAAEAERDAAFQKQLSAMLLEATLETHAWAATRPRFETESTLKSLEERITVVIETETEQGTLRPPPSFFHNSNSSTLFEKTRQNINDFVGKVKTALSALASF</sequence>
<dbReference type="EMBL" id="KN880515">
    <property type="protein sequence ID" value="KIY67863.1"/>
    <property type="molecule type" value="Genomic_DNA"/>
</dbReference>
<keyword evidence="3" id="KW-1185">Reference proteome</keyword>
<dbReference type="Proteomes" id="UP000054007">
    <property type="component" value="Unassembled WGS sequence"/>
</dbReference>
<reference evidence="2 3" key="1">
    <citation type="journal article" date="2015" name="Fungal Genet. Biol.">
        <title>Evolution of novel wood decay mechanisms in Agaricales revealed by the genome sequences of Fistulina hepatica and Cylindrobasidium torrendii.</title>
        <authorList>
            <person name="Floudas D."/>
            <person name="Held B.W."/>
            <person name="Riley R."/>
            <person name="Nagy L.G."/>
            <person name="Koehler G."/>
            <person name="Ransdell A.S."/>
            <person name="Younus H."/>
            <person name="Chow J."/>
            <person name="Chiniquy J."/>
            <person name="Lipzen A."/>
            <person name="Tritt A."/>
            <person name="Sun H."/>
            <person name="Haridas S."/>
            <person name="LaButti K."/>
            <person name="Ohm R.A."/>
            <person name="Kues U."/>
            <person name="Blanchette R.A."/>
            <person name="Grigoriev I.V."/>
            <person name="Minto R.E."/>
            <person name="Hibbett D.S."/>
        </authorList>
    </citation>
    <scope>NUCLEOTIDE SEQUENCE [LARGE SCALE GENOMIC DNA]</scope>
    <source>
        <strain evidence="2 3">FP15055 ss-10</strain>
    </source>
</reference>
<feature type="compositionally biased region" description="Polar residues" evidence="1">
    <location>
        <begin position="1"/>
        <end position="10"/>
    </location>
</feature>